<dbReference type="InterPro" id="IPR000297">
    <property type="entry name" value="PPIase_PpiC"/>
</dbReference>
<feature type="domain" description="PpiC" evidence="1">
    <location>
        <begin position="1"/>
        <end position="41"/>
    </location>
</feature>
<dbReference type="PANTHER" id="PTHR47245">
    <property type="entry name" value="PEPTIDYLPROLYL ISOMERASE"/>
    <property type="match status" value="1"/>
</dbReference>
<evidence type="ECO:0000313" key="2">
    <source>
        <dbReference type="EMBL" id="SVE27594.1"/>
    </source>
</evidence>
<dbReference type="AlphaFoldDB" id="A0A383C5X0"/>
<accession>A0A383C5X0</accession>
<dbReference type="Pfam" id="PF00639">
    <property type="entry name" value="Rotamase"/>
    <property type="match status" value="1"/>
</dbReference>
<feature type="domain" description="PpiC" evidence="1">
    <location>
        <begin position="44"/>
        <end position="146"/>
    </location>
</feature>
<gene>
    <name evidence="2" type="ORF">METZ01_LOCUS480448</name>
</gene>
<dbReference type="InterPro" id="IPR050245">
    <property type="entry name" value="PrsA_foldase"/>
</dbReference>
<dbReference type="EMBL" id="UINC01206117">
    <property type="protein sequence ID" value="SVE27594.1"/>
    <property type="molecule type" value="Genomic_DNA"/>
</dbReference>
<sequence>GFVKRGALVKEFETAVFTLDVGVIGEPVETVFGYHLIKINEKQGDKVNVSHILISPEITEEDDYSAYGFAQTIKGSIFSFDDFKKTAVSHSDDQKTKNQGGNLGWVNPLSYFVTEISLFLKNNVTKNICSDPIKSNFGYHLVWISGIKEGGKANIEYHWNDLEKMALNRKKMHWYEEWMKDARKQIKIQVMQ</sequence>
<reference evidence="2" key="1">
    <citation type="submission" date="2018-05" db="EMBL/GenBank/DDBJ databases">
        <authorList>
            <person name="Lanie J.A."/>
            <person name="Ng W.-L."/>
            <person name="Kazmierczak K.M."/>
            <person name="Andrzejewski T.M."/>
            <person name="Davidsen T.M."/>
            <person name="Wayne K.J."/>
            <person name="Tettelin H."/>
            <person name="Glass J.I."/>
            <person name="Rusch D."/>
            <person name="Podicherti R."/>
            <person name="Tsui H.-C.T."/>
            <person name="Winkler M.E."/>
        </authorList>
    </citation>
    <scope>NUCLEOTIDE SEQUENCE</scope>
</reference>
<dbReference type="Pfam" id="PF13616">
    <property type="entry name" value="Rotamase_3"/>
    <property type="match status" value="1"/>
</dbReference>
<feature type="non-terminal residue" evidence="2">
    <location>
        <position position="1"/>
    </location>
</feature>
<dbReference type="SUPFAM" id="SSF54534">
    <property type="entry name" value="FKBP-like"/>
    <property type="match status" value="2"/>
</dbReference>
<dbReference type="Gene3D" id="3.10.50.40">
    <property type="match status" value="2"/>
</dbReference>
<name>A0A383C5X0_9ZZZZ</name>
<protein>
    <recommendedName>
        <fullName evidence="1">PpiC domain-containing protein</fullName>
    </recommendedName>
</protein>
<dbReference type="PROSITE" id="PS50198">
    <property type="entry name" value="PPIC_PPIASE_2"/>
    <property type="match status" value="2"/>
</dbReference>
<evidence type="ECO:0000259" key="1">
    <source>
        <dbReference type="PROSITE" id="PS50198"/>
    </source>
</evidence>
<dbReference type="PANTHER" id="PTHR47245:SF2">
    <property type="entry name" value="PEPTIDYL-PROLYL CIS-TRANS ISOMERASE HP_0175-RELATED"/>
    <property type="match status" value="1"/>
</dbReference>
<dbReference type="GO" id="GO:0003755">
    <property type="term" value="F:peptidyl-prolyl cis-trans isomerase activity"/>
    <property type="evidence" value="ECO:0007669"/>
    <property type="project" value="InterPro"/>
</dbReference>
<organism evidence="2">
    <name type="scientific">marine metagenome</name>
    <dbReference type="NCBI Taxonomy" id="408172"/>
    <lineage>
        <taxon>unclassified sequences</taxon>
        <taxon>metagenomes</taxon>
        <taxon>ecological metagenomes</taxon>
    </lineage>
</organism>
<dbReference type="InterPro" id="IPR046357">
    <property type="entry name" value="PPIase_dom_sf"/>
</dbReference>
<proteinExistence type="predicted"/>